<evidence type="ECO:0008006" key="5">
    <source>
        <dbReference type="Google" id="ProtNLM"/>
    </source>
</evidence>
<evidence type="ECO:0000256" key="1">
    <source>
        <dbReference type="SAM" id="MobiDB-lite"/>
    </source>
</evidence>
<keyword evidence="2" id="KW-0472">Membrane</keyword>
<protein>
    <recommendedName>
        <fullName evidence="5">Baseplate protein J-like domain-containing protein</fullName>
    </recommendedName>
</protein>
<dbReference type="AlphaFoldDB" id="A0A1G2SCN2"/>
<evidence type="ECO:0000256" key="2">
    <source>
        <dbReference type="SAM" id="Phobius"/>
    </source>
</evidence>
<evidence type="ECO:0000313" key="4">
    <source>
        <dbReference type="Proteomes" id="UP000177987"/>
    </source>
</evidence>
<dbReference type="Proteomes" id="UP000177987">
    <property type="component" value="Unassembled WGS sequence"/>
</dbReference>
<evidence type="ECO:0000313" key="3">
    <source>
        <dbReference type="EMBL" id="OHA82780.1"/>
    </source>
</evidence>
<comment type="caution">
    <text evidence="3">The sequence shown here is derived from an EMBL/GenBank/DDBJ whole genome shotgun (WGS) entry which is preliminary data.</text>
</comment>
<accession>A0A1G2SCN2</accession>
<feature type="compositionally biased region" description="Basic and acidic residues" evidence="1">
    <location>
        <begin position="31"/>
        <end position="52"/>
    </location>
</feature>
<name>A0A1G2SCN2_9BACT</name>
<keyword evidence="2" id="KW-0812">Transmembrane</keyword>
<dbReference type="STRING" id="1802727.A2937_03040"/>
<organism evidence="3 4">
    <name type="scientific">Candidatus Yonathbacteria bacterium RIFCSPLOWO2_01_FULL_47_33b</name>
    <dbReference type="NCBI Taxonomy" id="1802727"/>
    <lineage>
        <taxon>Bacteria</taxon>
        <taxon>Candidatus Yonathiibacteriota</taxon>
    </lineage>
</organism>
<feature type="transmembrane region" description="Helical" evidence="2">
    <location>
        <begin position="69"/>
        <end position="90"/>
    </location>
</feature>
<dbReference type="EMBL" id="MHUW01000022">
    <property type="protein sequence ID" value="OHA82780.1"/>
    <property type="molecule type" value="Genomic_DNA"/>
</dbReference>
<proteinExistence type="predicted"/>
<feature type="region of interest" description="Disordered" evidence="1">
    <location>
        <begin position="28"/>
        <end position="62"/>
    </location>
</feature>
<keyword evidence="2" id="KW-1133">Transmembrane helix</keyword>
<sequence>MDGINRKPMQDVLVPHNEVIKRPSFVPEVNPDTRAREESSRIEKNPFFEKARTSTPATPPAPRKSNARFWVWIIAIAALLGAVFAVMTYFSSATIEVTPFTQSVKLENEFTATKEAAEDGLIFQFLSLTEEKSAEVPATIEKKIQKKASGKVIIYNAYSGDNQRLIKNTRLEDDKTHKIYRIDDSVVVPGAKMVAGKVAEPGSVEAVIYADAAGDGYNIGLADFTIPGFKGDPRYSKFTARSKPDSPIGGGFSGTVKVPTDEIIAEAQKNLREDLKQTAVEKARGQVPESVSFFPGSMVLKFEDVPQDLSKDEATTVTVRATVSVFFFDTELLTQKIAHAGLKDYKGAPLELSNLAALAFTFLDPVDNVVLADIAQVRFRIDGEASFIGRIDKEKLAAEVAGKNKKDFPTIITSQDNIKSASAVVRPVWKTVFPVDPAKISVDILTQ</sequence>
<gene>
    <name evidence="3" type="ORF">A2937_03040</name>
</gene>
<reference evidence="3 4" key="1">
    <citation type="journal article" date="2016" name="Nat. Commun.">
        <title>Thousands of microbial genomes shed light on interconnected biogeochemical processes in an aquifer system.</title>
        <authorList>
            <person name="Anantharaman K."/>
            <person name="Brown C.T."/>
            <person name="Hug L.A."/>
            <person name="Sharon I."/>
            <person name="Castelle C.J."/>
            <person name="Probst A.J."/>
            <person name="Thomas B.C."/>
            <person name="Singh A."/>
            <person name="Wilkins M.J."/>
            <person name="Karaoz U."/>
            <person name="Brodie E.L."/>
            <person name="Williams K.H."/>
            <person name="Hubbard S.S."/>
            <person name="Banfield J.F."/>
        </authorList>
    </citation>
    <scope>NUCLEOTIDE SEQUENCE [LARGE SCALE GENOMIC DNA]</scope>
</reference>